<feature type="compositionally biased region" description="Polar residues" evidence="5">
    <location>
        <begin position="300"/>
        <end position="313"/>
    </location>
</feature>
<dbReference type="SUPFAM" id="SSF50044">
    <property type="entry name" value="SH3-domain"/>
    <property type="match status" value="1"/>
</dbReference>
<dbReference type="Pfam" id="PF00097">
    <property type="entry name" value="zf-C3HC4"/>
    <property type="match status" value="1"/>
</dbReference>
<keyword evidence="1" id="KW-0479">Metal-binding</keyword>
<dbReference type="PROSITE" id="PS50089">
    <property type="entry name" value="ZF_RING_2"/>
    <property type="match status" value="1"/>
</dbReference>
<feature type="compositionally biased region" description="Basic and acidic residues" evidence="5">
    <location>
        <begin position="253"/>
        <end position="275"/>
    </location>
</feature>
<feature type="compositionally biased region" description="Polar residues" evidence="5">
    <location>
        <begin position="397"/>
        <end position="418"/>
    </location>
</feature>
<proteinExistence type="predicted"/>
<dbReference type="SUPFAM" id="SSF57850">
    <property type="entry name" value="RING/U-box"/>
    <property type="match status" value="1"/>
</dbReference>
<reference evidence="7" key="1">
    <citation type="submission" date="2023-06" db="EMBL/GenBank/DDBJ databases">
        <title>Genome-scale phylogeny and comparative genomics of the fungal order Sordariales.</title>
        <authorList>
            <consortium name="Lawrence Berkeley National Laboratory"/>
            <person name="Hensen N."/>
            <person name="Bonometti L."/>
            <person name="Westerberg I."/>
            <person name="Brannstrom I.O."/>
            <person name="Guillou S."/>
            <person name="Cros-Aarteil S."/>
            <person name="Calhoun S."/>
            <person name="Haridas S."/>
            <person name="Kuo A."/>
            <person name="Mondo S."/>
            <person name="Pangilinan J."/>
            <person name="Riley R."/>
            <person name="LaButti K."/>
            <person name="Andreopoulos B."/>
            <person name="Lipzen A."/>
            <person name="Chen C."/>
            <person name="Yanf M."/>
            <person name="Daum C."/>
            <person name="Ng V."/>
            <person name="Clum A."/>
            <person name="Steindorff A."/>
            <person name="Ohm R."/>
            <person name="Martin F."/>
            <person name="Silar P."/>
            <person name="Natvig D."/>
            <person name="Lalanne C."/>
            <person name="Gautier V."/>
            <person name="Ament-velasquez S.L."/>
            <person name="Kruys A."/>
            <person name="Hutchinson M.I."/>
            <person name="Powell A.J."/>
            <person name="Barry K."/>
            <person name="Miller A.N."/>
            <person name="Grigoriev I.V."/>
            <person name="Debuchy R."/>
            <person name="Gladieux P."/>
            <person name="Thoren M.H."/>
            <person name="Johannesson H."/>
        </authorList>
    </citation>
    <scope>NUCLEOTIDE SEQUENCE</scope>
    <source>
        <strain evidence="7">SMH3187-1</strain>
    </source>
</reference>
<dbReference type="InterPro" id="IPR017907">
    <property type="entry name" value="Znf_RING_CS"/>
</dbReference>
<dbReference type="GO" id="GO:0008270">
    <property type="term" value="F:zinc ion binding"/>
    <property type="evidence" value="ECO:0007669"/>
    <property type="project" value="UniProtKB-KW"/>
</dbReference>
<dbReference type="InterPro" id="IPR052256">
    <property type="entry name" value="E3_ubiquitin-ligase_CHFR"/>
</dbReference>
<dbReference type="InterPro" id="IPR036028">
    <property type="entry name" value="SH3-like_dom_sf"/>
</dbReference>
<dbReference type="PANTHER" id="PTHR16079">
    <property type="entry name" value="UBIQUITIN LIGASE PROTEIN CHFR"/>
    <property type="match status" value="1"/>
</dbReference>
<evidence type="ECO:0000256" key="4">
    <source>
        <dbReference type="PROSITE-ProRule" id="PRU00175"/>
    </source>
</evidence>
<dbReference type="GO" id="GO:0016567">
    <property type="term" value="P:protein ubiquitination"/>
    <property type="evidence" value="ECO:0007669"/>
    <property type="project" value="TreeGrafter"/>
</dbReference>
<sequence>MEPSTPSSAPRPAVNLETELTCAICTDLLHNPLTLLDCLHTYCGACLKSWFAWQAARADARPLPPAPGDSVFTCPSCRDRVRDTKHDARVATLLDMFLSLNPDRAKSAADVAEMDARYKRGEKVMPRLKYLDRSPEERRADEEERRLVGEVQRASLREAMDAAGRRELEHQREIEEFTRQIQEEGLLEGTDLDNIDLRSNDELRRRITEAYRRRFADIRERDRREGGRRSDGGRRSNASSQSRPRAQTGESRPTSRQDGGRSRPHSVSDNEERGRYPPSASTSAHLEPGEQRRRRRTPSGGRSATVPTGSSQPEVRALAIRSQTDLATRPSAGILAEARSSSSPTTTATANGSSTASPNLPFNARAGLGLGIITTTQPAPDNGSDSDRSTHRHHRTPSSATTPGPLSVSPNHTPTVSPSRPHRPLYQEPLITCRRCARPHLEYTLHFNCSTCASGDWNICLPCWRLRLGCLHWFGFGQTAWERFHKQHPPPTSVPPPHFLTANRYLPPTKATPGGADGRRTLTTEDPLGRLQSGTFCCGCEKWTNAGYWRMVVEVFERDKRGLEWRRRVKGLVGGRRLGREKKGGKEGVERWWWEKDGKRVERLVAVDVKRSVGEGGFPPDGGDAPRGVARWGWYPAEGVVDELMFPKWAEIEEVRDENGEWCSGSYMGKEGLLPAAYLTMVEGKGAAK</sequence>
<organism evidence="7 8">
    <name type="scientific">Schizothecium vesticola</name>
    <dbReference type="NCBI Taxonomy" id="314040"/>
    <lineage>
        <taxon>Eukaryota</taxon>
        <taxon>Fungi</taxon>
        <taxon>Dikarya</taxon>
        <taxon>Ascomycota</taxon>
        <taxon>Pezizomycotina</taxon>
        <taxon>Sordariomycetes</taxon>
        <taxon>Sordariomycetidae</taxon>
        <taxon>Sordariales</taxon>
        <taxon>Schizotheciaceae</taxon>
        <taxon>Schizothecium</taxon>
    </lineage>
</organism>
<dbReference type="SMART" id="SM00184">
    <property type="entry name" value="RING"/>
    <property type="match status" value="1"/>
</dbReference>
<keyword evidence="8" id="KW-1185">Reference proteome</keyword>
<name>A0AA40F8S7_9PEZI</name>
<dbReference type="EMBL" id="JAUKUD010000001">
    <property type="protein sequence ID" value="KAK0753127.1"/>
    <property type="molecule type" value="Genomic_DNA"/>
</dbReference>
<dbReference type="Gene3D" id="3.30.40.10">
    <property type="entry name" value="Zinc/RING finger domain, C3HC4 (zinc finger)"/>
    <property type="match status" value="1"/>
</dbReference>
<dbReference type="InterPro" id="IPR018957">
    <property type="entry name" value="Znf_C3HC4_RING-type"/>
</dbReference>
<evidence type="ECO:0000256" key="2">
    <source>
        <dbReference type="ARBA" id="ARBA00022771"/>
    </source>
</evidence>
<dbReference type="InterPro" id="IPR013083">
    <property type="entry name" value="Znf_RING/FYVE/PHD"/>
</dbReference>
<comment type="caution">
    <text evidence="7">The sequence shown here is derived from an EMBL/GenBank/DDBJ whole genome shotgun (WGS) entry which is preliminary data.</text>
</comment>
<keyword evidence="3" id="KW-0862">Zinc</keyword>
<dbReference type="PROSITE" id="PS00518">
    <property type="entry name" value="ZF_RING_1"/>
    <property type="match status" value="1"/>
</dbReference>
<accession>A0AA40F8S7</accession>
<dbReference type="GO" id="GO:0006511">
    <property type="term" value="P:ubiquitin-dependent protein catabolic process"/>
    <property type="evidence" value="ECO:0007669"/>
    <property type="project" value="TreeGrafter"/>
</dbReference>
<feature type="region of interest" description="Disordered" evidence="5">
    <location>
        <begin position="335"/>
        <end position="424"/>
    </location>
</feature>
<protein>
    <recommendedName>
        <fullName evidence="6">RING-type domain-containing protein</fullName>
    </recommendedName>
</protein>
<evidence type="ECO:0000256" key="1">
    <source>
        <dbReference type="ARBA" id="ARBA00022723"/>
    </source>
</evidence>
<dbReference type="AlphaFoldDB" id="A0AA40F8S7"/>
<keyword evidence="2 4" id="KW-0863">Zinc-finger</keyword>
<evidence type="ECO:0000313" key="7">
    <source>
        <dbReference type="EMBL" id="KAK0753127.1"/>
    </source>
</evidence>
<evidence type="ECO:0000256" key="5">
    <source>
        <dbReference type="SAM" id="MobiDB-lite"/>
    </source>
</evidence>
<gene>
    <name evidence="7" type="ORF">B0T18DRAFT_423744</name>
</gene>
<evidence type="ECO:0000313" key="8">
    <source>
        <dbReference type="Proteomes" id="UP001172155"/>
    </source>
</evidence>
<dbReference type="GO" id="GO:0005634">
    <property type="term" value="C:nucleus"/>
    <property type="evidence" value="ECO:0007669"/>
    <property type="project" value="TreeGrafter"/>
</dbReference>
<feature type="compositionally biased region" description="Polar residues" evidence="5">
    <location>
        <begin position="237"/>
        <end position="252"/>
    </location>
</feature>
<dbReference type="Proteomes" id="UP001172155">
    <property type="component" value="Unassembled WGS sequence"/>
</dbReference>
<feature type="domain" description="RING-type" evidence="6">
    <location>
        <begin position="22"/>
        <end position="78"/>
    </location>
</feature>
<dbReference type="PANTHER" id="PTHR16079:SF4">
    <property type="entry name" value="E3 UBIQUITIN-PROTEIN LIGASE CHFR"/>
    <property type="match status" value="1"/>
</dbReference>
<evidence type="ECO:0000256" key="3">
    <source>
        <dbReference type="ARBA" id="ARBA00022833"/>
    </source>
</evidence>
<evidence type="ECO:0000259" key="6">
    <source>
        <dbReference type="PROSITE" id="PS50089"/>
    </source>
</evidence>
<dbReference type="InterPro" id="IPR001841">
    <property type="entry name" value="Znf_RING"/>
</dbReference>
<dbReference type="GO" id="GO:0004842">
    <property type="term" value="F:ubiquitin-protein transferase activity"/>
    <property type="evidence" value="ECO:0007669"/>
    <property type="project" value="TreeGrafter"/>
</dbReference>
<feature type="compositionally biased region" description="Basic and acidic residues" evidence="5">
    <location>
        <begin position="222"/>
        <end position="234"/>
    </location>
</feature>
<feature type="compositionally biased region" description="Low complexity" evidence="5">
    <location>
        <begin position="336"/>
        <end position="357"/>
    </location>
</feature>
<feature type="region of interest" description="Disordered" evidence="5">
    <location>
        <begin position="222"/>
        <end position="316"/>
    </location>
</feature>